<dbReference type="AlphaFoldDB" id="A0A6C0C932"/>
<protein>
    <submittedName>
        <fullName evidence="1">Uncharacterized protein</fullName>
    </submittedName>
</protein>
<dbReference type="InterPro" id="IPR008615">
    <property type="entry name" value="FNIP"/>
</dbReference>
<dbReference type="Pfam" id="PF05725">
    <property type="entry name" value="FNIP"/>
    <property type="match status" value="1"/>
</dbReference>
<dbReference type="EMBL" id="MN739352">
    <property type="protein sequence ID" value="QHS99993.1"/>
    <property type="molecule type" value="Genomic_DNA"/>
</dbReference>
<accession>A0A6C0C932</accession>
<proteinExistence type="predicted"/>
<name>A0A6C0C932_9ZZZZ</name>
<dbReference type="PANTHER" id="PTHR32134">
    <property type="entry name" value="FNIP REPEAT-CONTAINING PROTEIN"/>
    <property type="match status" value="1"/>
</dbReference>
<dbReference type="PANTHER" id="PTHR32134:SF169">
    <property type="entry name" value="FNIP REPEAT-CONTAINING PROTEIN-RELATED"/>
    <property type="match status" value="1"/>
</dbReference>
<dbReference type="InterPro" id="IPR051251">
    <property type="entry name" value="STK_FNIP-Repeat"/>
</dbReference>
<evidence type="ECO:0000313" key="1">
    <source>
        <dbReference type="EMBL" id="QHS99993.1"/>
    </source>
</evidence>
<dbReference type="InterPro" id="IPR032675">
    <property type="entry name" value="LRR_dom_sf"/>
</dbReference>
<sequence length="214" mass="24412">MDQLKYLYKYVDRIDIEKICALPFYDNFTKIRTNEKFEKMLGSKLFCGNNVSIELPKSVTNLKCDRIDILLENNIMPKSITHLKVKNMFNIENMPLQITYLSFGSLSTCAIEGIIPQSVTHLGLSYHYSGSIKNCIPPSVTCLKLGRWHRQYISEIPSSVTHVIYYFHSDLTGLPASVTTLTQKRGDIAPIIPPTVQTFYHCPKKHAGKNFIFS</sequence>
<organism evidence="1">
    <name type="scientific">viral metagenome</name>
    <dbReference type="NCBI Taxonomy" id="1070528"/>
    <lineage>
        <taxon>unclassified sequences</taxon>
        <taxon>metagenomes</taxon>
        <taxon>organismal metagenomes</taxon>
    </lineage>
</organism>
<dbReference type="Gene3D" id="3.80.10.10">
    <property type="entry name" value="Ribonuclease Inhibitor"/>
    <property type="match status" value="1"/>
</dbReference>
<reference evidence="1" key="1">
    <citation type="journal article" date="2020" name="Nature">
        <title>Giant virus diversity and host interactions through global metagenomics.</title>
        <authorList>
            <person name="Schulz F."/>
            <person name="Roux S."/>
            <person name="Paez-Espino D."/>
            <person name="Jungbluth S."/>
            <person name="Walsh D.A."/>
            <person name="Denef V.J."/>
            <person name="McMahon K.D."/>
            <person name="Konstantinidis K.T."/>
            <person name="Eloe-Fadrosh E.A."/>
            <person name="Kyrpides N.C."/>
            <person name="Woyke T."/>
        </authorList>
    </citation>
    <scope>NUCLEOTIDE SEQUENCE</scope>
    <source>
        <strain evidence="1">GVMAG-M-3300020192-26</strain>
    </source>
</reference>